<evidence type="ECO:0000313" key="4">
    <source>
        <dbReference type="Proteomes" id="UP000189580"/>
    </source>
</evidence>
<gene>
    <name evidence="3" type="ORF">AWJ20_822</name>
</gene>
<evidence type="ECO:0000256" key="2">
    <source>
        <dbReference type="SAM" id="MobiDB-lite"/>
    </source>
</evidence>
<sequence>MNRQINNGFPGSPDLQPVSTTTTQNYGARTSSNLGDMDRLYQESYFAYNHPHSLTATTTGGGGIGVGASSTGNGAPLVPGFEDREGRSGLMRSQSPPREPPFNTHGVHPAVEGQIPSVKPVVNSHDRLWSEVDVLDDAADLASRVKANGSFFGPAHSKALDQLRHAQVELAQMTAEAEKQQDRAKYRVLWEKSDLESLRTALFDEEHFQQLSLHVDNTARKLDEVAELMKAVDEQSREFWSTLN</sequence>
<dbReference type="GeneID" id="30037897"/>
<proteinExistence type="predicted"/>
<evidence type="ECO:0000256" key="1">
    <source>
        <dbReference type="SAM" id="Coils"/>
    </source>
</evidence>
<dbReference type="EMBL" id="CP014501">
    <property type="protein sequence ID" value="ANB12565.1"/>
    <property type="molecule type" value="Genomic_DNA"/>
</dbReference>
<keyword evidence="4" id="KW-1185">Reference proteome</keyword>
<protein>
    <submittedName>
        <fullName evidence="3">Uncharacterized protein</fullName>
    </submittedName>
</protein>
<keyword evidence="1" id="KW-0175">Coiled coil</keyword>
<evidence type="ECO:0000313" key="3">
    <source>
        <dbReference type="EMBL" id="ANB12565.1"/>
    </source>
</evidence>
<feature type="compositionally biased region" description="Polar residues" evidence="2">
    <location>
        <begin position="17"/>
        <end position="34"/>
    </location>
</feature>
<accession>A0A167D779</accession>
<feature type="coiled-coil region" evidence="1">
    <location>
        <begin position="156"/>
        <end position="183"/>
    </location>
</feature>
<feature type="region of interest" description="Disordered" evidence="2">
    <location>
        <begin position="70"/>
        <end position="100"/>
    </location>
</feature>
<name>A0A167D779_9ASCO</name>
<dbReference type="OrthoDB" id="4065597at2759"/>
<dbReference type="Pfam" id="PF17242">
    <property type="entry name" value="DUF5315"/>
    <property type="match status" value="1"/>
</dbReference>
<organism evidence="3 4">
    <name type="scientific">Sugiyamaella lignohabitans</name>
    <dbReference type="NCBI Taxonomy" id="796027"/>
    <lineage>
        <taxon>Eukaryota</taxon>
        <taxon>Fungi</taxon>
        <taxon>Dikarya</taxon>
        <taxon>Ascomycota</taxon>
        <taxon>Saccharomycotina</taxon>
        <taxon>Dipodascomycetes</taxon>
        <taxon>Dipodascales</taxon>
        <taxon>Trichomonascaceae</taxon>
        <taxon>Sugiyamaella</taxon>
    </lineage>
</organism>
<reference evidence="3 4" key="1">
    <citation type="submission" date="2016-02" db="EMBL/GenBank/DDBJ databases">
        <title>Complete genome sequence and transcriptome regulation of the pentose utilising yeast Sugiyamaella lignohabitans.</title>
        <authorList>
            <person name="Bellasio M."/>
            <person name="Peymann A."/>
            <person name="Valli M."/>
            <person name="Sipitzky M."/>
            <person name="Graf A."/>
            <person name="Sauer M."/>
            <person name="Marx H."/>
            <person name="Mattanovich D."/>
        </authorList>
    </citation>
    <scope>NUCLEOTIDE SEQUENCE [LARGE SCALE GENOMIC DNA]</scope>
    <source>
        <strain evidence="3 4">CBS 10342</strain>
    </source>
</reference>
<feature type="region of interest" description="Disordered" evidence="2">
    <location>
        <begin position="1"/>
        <end position="34"/>
    </location>
</feature>
<dbReference type="Proteomes" id="UP000189580">
    <property type="component" value="Chromosome a"/>
</dbReference>
<dbReference type="AlphaFoldDB" id="A0A167D779"/>
<dbReference type="KEGG" id="slb:AWJ20_822"/>
<dbReference type="RefSeq" id="XP_018735042.1">
    <property type="nucleotide sequence ID" value="XM_018882789.1"/>
</dbReference>